<name>A0A1E3U8G5_9FIRM</name>
<dbReference type="EMBL" id="MEHA01000034">
    <property type="protein sequence ID" value="ODR43493.1"/>
    <property type="molecule type" value="Genomic_DNA"/>
</dbReference>
<sequence length="73" mass="8140">MPEPAFWNGIFRLSDSLKPLCVQDCGFGGAENAGCWDMAAEGLRDAKNSIYGMRIFPVDIMTTLCNTINDYRM</sequence>
<dbReference type="EMBL" id="MEHD01000015">
    <property type="protein sequence ID" value="ODR59349.1"/>
    <property type="molecule type" value="Genomic_DNA"/>
</dbReference>
<dbReference type="Proteomes" id="UP000094869">
    <property type="component" value="Unassembled WGS sequence"/>
</dbReference>
<proteinExistence type="predicted"/>
<keyword evidence="4" id="KW-1185">Reference proteome</keyword>
<evidence type="ECO:0000313" key="4">
    <source>
        <dbReference type="Proteomes" id="UP000094869"/>
    </source>
</evidence>
<organism evidence="1 3">
    <name type="scientific">Eisenbergiella tayi</name>
    <dbReference type="NCBI Taxonomy" id="1432052"/>
    <lineage>
        <taxon>Bacteria</taxon>
        <taxon>Bacillati</taxon>
        <taxon>Bacillota</taxon>
        <taxon>Clostridia</taxon>
        <taxon>Lachnospirales</taxon>
        <taxon>Lachnospiraceae</taxon>
        <taxon>Eisenbergiella</taxon>
    </lineage>
</organism>
<evidence type="ECO:0000313" key="1">
    <source>
        <dbReference type="EMBL" id="ODR43493.1"/>
    </source>
</evidence>
<dbReference type="Proteomes" id="UP000094271">
    <property type="component" value="Unassembled WGS sequence"/>
</dbReference>
<dbReference type="AlphaFoldDB" id="A0A1E3U8G5"/>
<comment type="caution">
    <text evidence="1">The sequence shown here is derived from an EMBL/GenBank/DDBJ whole genome shotgun (WGS) entry which is preliminary data.</text>
</comment>
<evidence type="ECO:0000313" key="3">
    <source>
        <dbReference type="Proteomes" id="UP000094271"/>
    </source>
</evidence>
<protein>
    <submittedName>
        <fullName evidence="1">Uncharacterized protein</fullName>
    </submittedName>
</protein>
<accession>A0A1E3U8G5</accession>
<evidence type="ECO:0000313" key="2">
    <source>
        <dbReference type="EMBL" id="ODR59349.1"/>
    </source>
</evidence>
<reference evidence="2 4" key="1">
    <citation type="submission" date="2016-08" db="EMBL/GenBank/DDBJ databases">
        <title>Characterization of Isolates of Eisenbergiella tayi Derived from Blood Cultures, Using Whole Genome Sequencing.</title>
        <authorList>
            <person name="Bernier A.-M."/>
            <person name="Burdz T."/>
            <person name="Wiebe D."/>
            <person name="Bernard K."/>
        </authorList>
    </citation>
    <scope>NUCLEOTIDE SEQUENCE [LARGE SCALE GENOMIC DNA]</scope>
    <source>
        <strain evidence="2 4">NML120146</strain>
    </source>
</reference>
<reference evidence="1 3" key="2">
    <citation type="submission" date="2016-08" db="EMBL/GenBank/DDBJ databases">
        <authorList>
            <person name="Seilhamer J.J."/>
        </authorList>
    </citation>
    <scope>NUCLEOTIDE SEQUENCE [LARGE SCALE GENOMIC DNA]</scope>
    <source>
        <strain evidence="1 3">NML150140-1</strain>
    </source>
</reference>
<gene>
    <name evidence="1" type="ORF">BEI59_30065</name>
    <name evidence="2" type="ORF">BEI63_07570</name>
</gene>